<keyword evidence="1" id="KW-0472">Membrane</keyword>
<dbReference type="RefSeq" id="WP_125762487.1">
    <property type="nucleotide sequence ID" value="NZ_BOLN01000005.1"/>
</dbReference>
<evidence type="ECO:0000313" key="2">
    <source>
        <dbReference type="EMBL" id="MFD1455465.1"/>
    </source>
</evidence>
<keyword evidence="1" id="KW-0812">Transmembrane</keyword>
<reference evidence="3" key="1">
    <citation type="journal article" date="2019" name="Int. J. Syst. Evol. Microbiol.">
        <title>The Global Catalogue of Microorganisms (GCM) 10K type strain sequencing project: providing services to taxonomists for standard genome sequencing and annotation.</title>
        <authorList>
            <consortium name="The Broad Institute Genomics Platform"/>
            <consortium name="The Broad Institute Genome Sequencing Center for Infectious Disease"/>
            <person name="Wu L."/>
            <person name="Ma J."/>
        </authorList>
    </citation>
    <scope>NUCLEOTIDE SEQUENCE [LARGE SCALE GENOMIC DNA]</scope>
    <source>
        <strain evidence="3">CCM 8979</strain>
    </source>
</reference>
<proteinExistence type="predicted"/>
<sequence length="64" mass="6986">MNKDQWALIALVVLAVCGLSLVLLLMKSPMWAFGFPVAFAGLGLACYGIEDLMTKLTKKNNREA</sequence>
<name>A0ABW4D4C2_9LACO</name>
<gene>
    <name evidence="2" type="ORF">ACFQ44_07160</name>
</gene>
<evidence type="ECO:0008006" key="4">
    <source>
        <dbReference type="Google" id="ProtNLM"/>
    </source>
</evidence>
<keyword evidence="1" id="KW-1133">Transmembrane helix</keyword>
<feature type="transmembrane region" description="Helical" evidence="1">
    <location>
        <begin position="31"/>
        <end position="49"/>
    </location>
</feature>
<protein>
    <recommendedName>
        <fullName evidence="4">DUF3188 domain-containing protein</fullName>
    </recommendedName>
</protein>
<feature type="transmembrane region" description="Helical" evidence="1">
    <location>
        <begin position="7"/>
        <end position="25"/>
    </location>
</feature>
<keyword evidence="3" id="KW-1185">Reference proteome</keyword>
<dbReference type="Proteomes" id="UP001597189">
    <property type="component" value="Unassembled WGS sequence"/>
</dbReference>
<dbReference type="EMBL" id="JBHTOD010000005">
    <property type="protein sequence ID" value="MFD1455465.1"/>
    <property type="molecule type" value="Genomic_DNA"/>
</dbReference>
<evidence type="ECO:0000313" key="3">
    <source>
        <dbReference type="Proteomes" id="UP001597189"/>
    </source>
</evidence>
<evidence type="ECO:0000256" key="1">
    <source>
        <dbReference type="SAM" id="Phobius"/>
    </source>
</evidence>
<comment type="caution">
    <text evidence="2">The sequence shown here is derived from an EMBL/GenBank/DDBJ whole genome shotgun (WGS) entry which is preliminary data.</text>
</comment>
<accession>A0ABW4D4C2</accession>
<organism evidence="2 3">
    <name type="scientific">Levilactobacillus lanxiensis</name>
    <dbReference type="NCBI Taxonomy" id="2799568"/>
    <lineage>
        <taxon>Bacteria</taxon>
        <taxon>Bacillati</taxon>
        <taxon>Bacillota</taxon>
        <taxon>Bacilli</taxon>
        <taxon>Lactobacillales</taxon>
        <taxon>Lactobacillaceae</taxon>
        <taxon>Levilactobacillus</taxon>
    </lineage>
</organism>